<keyword evidence="2" id="KW-1185">Reference proteome</keyword>
<comment type="caution">
    <text evidence="1">The sequence shown here is derived from an EMBL/GenBank/DDBJ whole genome shotgun (WGS) entry which is preliminary data.</text>
</comment>
<name>A0A554WX38_9BURK</name>
<evidence type="ECO:0008006" key="3">
    <source>
        <dbReference type="Google" id="ProtNLM"/>
    </source>
</evidence>
<dbReference type="PANTHER" id="PTHR35604">
    <property type="entry name" value="TRANSPOSASE INSH FOR INSERTION SEQUENCE ELEMENT IS5A-RELATED"/>
    <property type="match status" value="1"/>
</dbReference>
<dbReference type="PANTHER" id="PTHR35604:SF2">
    <property type="entry name" value="TRANSPOSASE INSH FOR INSERTION SEQUENCE ELEMENT IS5A-RELATED"/>
    <property type="match status" value="1"/>
</dbReference>
<sequence length="74" mass="8326">MDKSTFLGQVMDALERTKARIRAKGEHPFRVLKCQFGYCKTPYRGLSKNGAQLNVLFALLNLWLVRKALLAATG</sequence>
<accession>A0A554WX38</accession>
<dbReference type="EMBL" id="VJON01000122">
    <property type="protein sequence ID" value="TSE28136.1"/>
    <property type="molecule type" value="Genomic_DNA"/>
</dbReference>
<evidence type="ECO:0000313" key="1">
    <source>
        <dbReference type="EMBL" id="TSE28136.1"/>
    </source>
</evidence>
<proteinExistence type="predicted"/>
<evidence type="ECO:0000313" key="2">
    <source>
        <dbReference type="Proteomes" id="UP000318294"/>
    </source>
</evidence>
<reference evidence="1 2" key="1">
    <citation type="submission" date="2019-07" db="EMBL/GenBank/DDBJ databases">
        <title>Tepidimonas charontis SPSP-6 draft genome.</title>
        <authorList>
            <person name="Da Costa M.S."/>
            <person name="Froufe H.J.C."/>
            <person name="Egas C."/>
            <person name="Albuquerque L."/>
        </authorList>
    </citation>
    <scope>NUCLEOTIDE SEQUENCE [LARGE SCALE GENOMIC DNA]</scope>
    <source>
        <strain evidence="1 2">SPSP-6</strain>
    </source>
</reference>
<dbReference type="Proteomes" id="UP000318294">
    <property type="component" value="Unassembled WGS sequence"/>
</dbReference>
<gene>
    <name evidence="1" type="ORF">Tchar_02694</name>
</gene>
<organism evidence="1 2">
    <name type="scientific">Tepidimonas charontis</name>
    <dbReference type="NCBI Taxonomy" id="2267262"/>
    <lineage>
        <taxon>Bacteria</taxon>
        <taxon>Pseudomonadati</taxon>
        <taxon>Pseudomonadota</taxon>
        <taxon>Betaproteobacteria</taxon>
        <taxon>Burkholderiales</taxon>
        <taxon>Tepidimonas</taxon>
    </lineage>
</organism>
<dbReference type="AlphaFoldDB" id="A0A554WX38"/>
<protein>
    <recommendedName>
        <fullName evidence="3">Transposase DDE domain protein</fullName>
    </recommendedName>
</protein>